<name>A0A9D3LM26_ANGAN</name>
<feature type="domain" description="Cystatin" evidence="7">
    <location>
        <begin position="25"/>
        <end position="134"/>
    </location>
</feature>
<dbReference type="FunFam" id="3.10.450.10:FF:000004">
    <property type="entry name" value="Cystatin C"/>
    <property type="match status" value="1"/>
</dbReference>
<evidence type="ECO:0000256" key="2">
    <source>
        <dbReference type="ARBA" id="ARBA00022690"/>
    </source>
</evidence>
<evidence type="ECO:0000313" key="8">
    <source>
        <dbReference type="EMBL" id="KAG5831460.1"/>
    </source>
</evidence>
<evidence type="ECO:0000256" key="1">
    <source>
        <dbReference type="ARBA" id="ARBA00009403"/>
    </source>
</evidence>
<keyword evidence="3" id="KW-0789">Thiol protease inhibitor</keyword>
<evidence type="ECO:0000256" key="5">
    <source>
        <dbReference type="SAM" id="MobiDB-lite"/>
    </source>
</evidence>
<feature type="chain" id="PRO_5039660136" description="Cystatin domain-containing protein" evidence="6">
    <location>
        <begin position="23"/>
        <end position="219"/>
    </location>
</feature>
<dbReference type="CDD" id="cd00042">
    <property type="entry name" value="CY"/>
    <property type="match status" value="1"/>
</dbReference>
<evidence type="ECO:0000256" key="6">
    <source>
        <dbReference type="SAM" id="SignalP"/>
    </source>
</evidence>
<keyword evidence="4" id="KW-1015">Disulfide bond</keyword>
<dbReference type="PANTHER" id="PTHR46186">
    <property type="entry name" value="CYSTATIN"/>
    <property type="match status" value="1"/>
</dbReference>
<feature type="region of interest" description="Disordered" evidence="5">
    <location>
        <begin position="186"/>
        <end position="205"/>
    </location>
</feature>
<accession>A0A9D3LM26</accession>
<keyword evidence="6" id="KW-0732">Signal</keyword>
<dbReference type="SUPFAM" id="SSF54403">
    <property type="entry name" value="Cystatin/monellin"/>
    <property type="match status" value="1"/>
</dbReference>
<dbReference type="Gene3D" id="3.10.450.10">
    <property type="match status" value="1"/>
</dbReference>
<dbReference type="Pfam" id="PF00031">
    <property type="entry name" value="Cystatin"/>
    <property type="match status" value="1"/>
</dbReference>
<dbReference type="GO" id="GO:0004869">
    <property type="term" value="F:cysteine-type endopeptidase inhibitor activity"/>
    <property type="evidence" value="ECO:0007669"/>
    <property type="project" value="UniProtKB-KW"/>
</dbReference>
<evidence type="ECO:0000256" key="4">
    <source>
        <dbReference type="ARBA" id="ARBA00023157"/>
    </source>
</evidence>
<proteinExistence type="inferred from homology"/>
<dbReference type="GO" id="GO:0031982">
    <property type="term" value="C:vesicle"/>
    <property type="evidence" value="ECO:0007669"/>
    <property type="project" value="TreeGrafter"/>
</dbReference>
<gene>
    <name evidence="8" type="ORF">ANANG_G00303950</name>
</gene>
<evidence type="ECO:0000259" key="7">
    <source>
        <dbReference type="SMART" id="SM00043"/>
    </source>
</evidence>
<comment type="caution">
    <text evidence="8">The sequence shown here is derived from an EMBL/GenBank/DDBJ whole genome shotgun (WGS) entry which is preliminary data.</text>
</comment>
<feature type="compositionally biased region" description="Low complexity" evidence="5">
    <location>
        <begin position="186"/>
        <end position="198"/>
    </location>
</feature>
<comment type="similarity">
    <text evidence="1">Belongs to the cystatin family.</text>
</comment>
<dbReference type="GO" id="GO:0005737">
    <property type="term" value="C:cytoplasm"/>
    <property type="evidence" value="ECO:0007669"/>
    <property type="project" value="TreeGrafter"/>
</dbReference>
<sequence length="219" mass="23953">MASSLWPVVLAVFFGAAQLTVCVPVMTGAPVDVPSNRSDVLRAARFAVVEYNKEFSDEEYAYKATSIASSKIQVVAGLNFILEVNLGLTQCKKEQTFDVENCPLQTNGKKLHCHFVVMDVPWENITELTQRRCAANLQAKTALQFVRRRTGDSSGRIWQDLAGRPVSVTVLRRTSGLPHLSQVTESPPVLAAASPSSPGRCSPEDFGDAEVRWQAVEMG</sequence>
<dbReference type="InterPro" id="IPR046350">
    <property type="entry name" value="Cystatin_sf"/>
</dbReference>
<dbReference type="InterPro" id="IPR000010">
    <property type="entry name" value="Cystatin_dom"/>
</dbReference>
<keyword evidence="2" id="KW-0646">Protease inhibitor</keyword>
<evidence type="ECO:0000313" key="9">
    <source>
        <dbReference type="Proteomes" id="UP001044222"/>
    </source>
</evidence>
<dbReference type="SMART" id="SM00043">
    <property type="entry name" value="CY"/>
    <property type="match status" value="1"/>
</dbReference>
<feature type="signal peptide" evidence="6">
    <location>
        <begin position="1"/>
        <end position="22"/>
    </location>
</feature>
<dbReference type="Proteomes" id="UP001044222">
    <property type="component" value="Chromosome 18"/>
</dbReference>
<organism evidence="8 9">
    <name type="scientific">Anguilla anguilla</name>
    <name type="common">European freshwater eel</name>
    <name type="synonym">Muraena anguilla</name>
    <dbReference type="NCBI Taxonomy" id="7936"/>
    <lineage>
        <taxon>Eukaryota</taxon>
        <taxon>Metazoa</taxon>
        <taxon>Chordata</taxon>
        <taxon>Craniata</taxon>
        <taxon>Vertebrata</taxon>
        <taxon>Euteleostomi</taxon>
        <taxon>Actinopterygii</taxon>
        <taxon>Neopterygii</taxon>
        <taxon>Teleostei</taxon>
        <taxon>Anguilliformes</taxon>
        <taxon>Anguillidae</taxon>
        <taxon>Anguilla</taxon>
    </lineage>
</organism>
<dbReference type="GO" id="GO:0005615">
    <property type="term" value="C:extracellular space"/>
    <property type="evidence" value="ECO:0007669"/>
    <property type="project" value="TreeGrafter"/>
</dbReference>
<keyword evidence="9" id="KW-1185">Reference proteome</keyword>
<evidence type="ECO:0000256" key="3">
    <source>
        <dbReference type="ARBA" id="ARBA00022704"/>
    </source>
</evidence>
<protein>
    <recommendedName>
        <fullName evidence="7">Cystatin domain-containing protein</fullName>
    </recommendedName>
</protein>
<dbReference type="AlphaFoldDB" id="A0A9D3LM26"/>
<dbReference type="EMBL" id="JAFIRN010000018">
    <property type="protein sequence ID" value="KAG5831460.1"/>
    <property type="molecule type" value="Genomic_DNA"/>
</dbReference>
<reference evidence="8" key="1">
    <citation type="submission" date="2021-01" db="EMBL/GenBank/DDBJ databases">
        <title>A chromosome-scale assembly of European eel, Anguilla anguilla.</title>
        <authorList>
            <person name="Henkel C."/>
            <person name="Jong-Raadsen S.A."/>
            <person name="Dufour S."/>
            <person name="Weltzien F.-A."/>
            <person name="Palstra A.P."/>
            <person name="Pelster B."/>
            <person name="Spaink H.P."/>
            <person name="Van Den Thillart G.E."/>
            <person name="Jansen H."/>
            <person name="Zahm M."/>
            <person name="Klopp C."/>
            <person name="Cedric C."/>
            <person name="Louis A."/>
            <person name="Berthelot C."/>
            <person name="Parey E."/>
            <person name="Roest Crollius H."/>
            <person name="Montfort J."/>
            <person name="Robinson-Rechavi M."/>
            <person name="Bucao C."/>
            <person name="Bouchez O."/>
            <person name="Gislard M."/>
            <person name="Lluch J."/>
            <person name="Milhes M."/>
            <person name="Lampietro C."/>
            <person name="Lopez Roques C."/>
            <person name="Donnadieu C."/>
            <person name="Braasch I."/>
            <person name="Desvignes T."/>
            <person name="Postlethwait J."/>
            <person name="Bobe J."/>
            <person name="Guiguen Y."/>
            <person name="Dirks R."/>
        </authorList>
    </citation>
    <scope>NUCLEOTIDE SEQUENCE</scope>
    <source>
        <strain evidence="8">Tag_6206</strain>
        <tissue evidence="8">Liver</tissue>
    </source>
</reference>
<dbReference type="PANTHER" id="PTHR46186:SF2">
    <property type="entry name" value="CYSTATIN"/>
    <property type="match status" value="1"/>
</dbReference>